<dbReference type="InterPro" id="IPR003812">
    <property type="entry name" value="Fido"/>
</dbReference>
<evidence type="ECO:0000256" key="4">
    <source>
        <dbReference type="ARBA" id="ARBA00022840"/>
    </source>
</evidence>
<dbReference type="OrthoDB" id="9813719at2"/>
<keyword evidence="4" id="KW-0067">ATP-binding</keyword>
<dbReference type="PANTHER" id="PTHR39560">
    <property type="entry name" value="PROTEIN ADENYLYLTRANSFERASE FIC-RELATED"/>
    <property type="match status" value="1"/>
</dbReference>
<dbReference type="InterPro" id="IPR036597">
    <property type="entry name" value="Fido-like_dom_sf"/>
</dbReference>
<gene>
    <name evidence="9" type="ORF">SAMN06296052_1194</name>
</gene>
<evidence type="ECO:0000256" key="2">
    <source>
        <dbReference type="ARBA" id="ARBA00022695"/>
    </source>
</evidence>
<comment type="catalytic activity">
    <reaction evidence="7">
        <text>L-tyrosyl-[protein] + ATP = O-(5'-adenylyl)-L-tyrosyl-[protein] + diphosphate</text>
        <dbReference type="Rhea" id="RHEA:54288"/>
        <dbReference type="Rhea" id="RHEA-COMP:10136"/>
        <dbReference type="Rhea" id="RHEA-COMP:13846"/>
        <dbReference type="ChEBI" id="CHEBI:30616"/>
        <dbReference type="ChEBI" id="CHEBI:33019"/>
        <dbReference type="ChEBI" id="CHEBI:46858"/>
        <dbReference type="ChEBI" id="CHEBI:83624"/>
        <dbReference type="EC" id="2.7.7.108"/>
    </reaction>
</comment>
<evidence type="ECO:0000256" key="6">
    <source>
        <dbReference type="ARBA" id="ARBA00047939"/>
    </source>
</evidence>
<evidence type="ECO:0000256" key="1">
    <source>
        <dbReference type="ARBA" id="ARBA00022679"/>
    </source>
</evidence>
<dbReference type="EMBL" id="FZOQ01000019">
    <property type="protein sequence ID" value="SNS96964.1"/>
    <property type="molecule type" value="Genomic_DNA"/>
</dbReference>
<evidence type="ECO:0000256" key="7">
    <source>
        <dbReference type="ARBA" id="ARBA00048696"/>
    </source>
</evidence>
<keyword evidence="2" id="KW-0548">Nucleotidyltransferase</keyword>
<dbReference type="SUPFAM" id="SSF140931">
    <property type="entry name" value="Fic-like"/>
    <property type="match status" value="1"/>
</dbReference>
<comment type="catalytic activity">
    <reaction evidence="6">
        <text>L-threonyl-[protein] + ATP = 3-O-(5'-adenylyl)-L-threonyl-[protein] + diphosphate</text>
        <dbReference type="Rhea" id="RHEA:54292"/>
        <dbReference type="Rhea" id="RHEA-COMP:11060"/>
        <dbReference type="Rhea" id="RHEA-COMP:13847"/>
        <dbReference type="ChEBI" id="CHEBI:30013"/>
        <dbReference type="ChEBI" id="CHEBI:30616"/>
        <dbReference type="ChEBI" id="CHEBI:33019"/>
        <dbReference type="ChEBI" id="CHEBI:138113"/>
        <dbReference type="EC" id="2.7.7.108"/>
    </reaction>
</comment>
<feature type="domain" description="Fido" evidence="8">
    <location>
        <begin position="50"/>
        <end position="190"/>
    </location>
</feature>
<accession>A0A239IX14</accession>
<evidence type="ECO:0000256" key="3">
    <source>
        <dbReference type="ARBA" id="ARBA00022741"/>
    </source>
</evidence>
<name>A0A239IX14_9BACT</name>
<keyword evidence="10" id="KW-1185">Reference proteome</keyword>
<dbReference type="PROSITE" id="PS51459">
    <property type="entry name" value="FIDO"/>
    <property type="match status" value="1"/>
</dbReference>
<dbReference type="AlphaFoldDB" id="A0A239IX14"/>
<dbReference type="RefSeq" id="WP_089320635.1">
    <property type="nucleotide sequence ID" value="NZ_FZOQ01000019.1"/>
</dbReference>
<dbReference type="GO" id="GO:0005524">
    <property type="term" value="F:ATP binding"/>
    <property type="evidence" value="ECO:0007669"/>
    <property type="project" value="UniProtKB-KW"/>
</dbReference>
<evidence type="ECO:0000313" key="9">
    <source>
        <dbReference type="EMBL" id="SNS96964.1"/>
    </source>
</evidence>
<keyword evidence="1" id="KW-0808">Transferase</keyword>
<dbReference type="GO" id="GO:0070733">
    <property type="term" value="F:AMPylase activity"/>
    <property type="evidence" value="ECO:0007669"/>
    <property type="project" value="UniProtKB-EC"/>
</dbReference>
<evidence type="ECO:0000256" key="5">
    <source>
        <dbReference type="ARBA" id="ARBA00034531"/>
    </source>
</evidence>
<dbReference type="GO" id="GO:0051302">
    <property type="term" value="P:regulation of cell division"/>
    <property type="evidence" value="ECO:0007669"/>
    <property type="project" value="TreeGrafter"/>
</dbReference>
<protein>
    <recommendedName>
        <fullName evidence="5">protein adenylyltransferase</fullName>
        <ecNumber evidence="5">2.7.7.108</ecNumber>
    </recommendedName>
</protein>
<evidence type="ECO:0000259" key="8">
    <source>
        <dbReference type="PROSITE" id="PS51459"/>
    </source>
</evidence>
<dbReference type="PANTHER" id="PTHR39560:SF1">
    <property type="entry name" value="PROTEIN ADENYLYLTRANSFERASE FIC-RELATED"/>
    <property type="match status" value="1"/>
</dbReference>
<proteinExistence type="predicted"/>
<sequence length="205" mass="23752">MNDVYCYPDTDVLINRFDIRDKEKLSFVELNHWRINVNVLSAKLPKQPVINLELWQRIHRETFGTVYPWAGEIRSVKISKGNAYHATPNVIVPYGNQLLGQLKDEHYLKGLDKESFLRRAAYFLEELNAIHPFREGNTRTLKILFSLLSRQAGYSVDWLKVSAQSYSKAEHDSFAAGRKEPPPFYTLLQGAVEQIKPTVTRQFKI</sequence>
<keyword evidence="3" id="KW-0547">Nucleotide-binding</keyword>
<evidence type="ECO:0000313" key="10">
    <source>
        <dbReference type="Proteomes" id="UP000198432"/>
    </source>
</evidence>
<dbReference type="Pfam" id="PF02661">
    <property type="entry name" value="Fic"/>
    <property type="match status" value="1"/>
</dbReference>
<organism evidence="9 10">
    <name type="scientific">Pontibacter ummariensis</name>
    <dbReference type="NCBI Taxonomy" id="1610492"/>
    <lineage>
        <taxon>Bacteria</taxon>
        <taxon>Pseudomonadati</taxon>
        <taxon>Bacteroidota</taxon>
        <taxon>Cytophagia</taxon>
        <taxon>Cytophagales</taxon>
        <taxon>Hymenobacteraceae</taxon>
        <taxon>Pontibacter</taxon>
    </lineage>
</organism>
<dbReference type="Gene3D" id="1.10.3290.10">
    <property type="entry name" value="Fido-like domain"/>
    <property type="match status" value="1"/>
</dbReference>
<dbReference type="EC" id="2.7.7.108" evidence="5"/>
<reference evidence="10" key="1">
    <citation type="submission" date="2017-06" db="EMBL/GenBank/DDBJ databases">
        <authorList>
            <person name="Varghese N."/>
            <person name="Submissions S."/>
        </authorList>
    </citation>
    <scope>NUCLEOTIDE SEQUENCE [LARGE SCALE GENOMIC DNA]</scope>
    <source>
        <strain evidence="10">NKM1</strain>
    </source>
</reference>
<dbReference type="Proteomes" id="UP000198432">
    <property type="component" value="Unassembled WGS sequence"/>
</dbReference>